<evidence type="ECO:0000256" key="13">
    <source>
        <dbReference type="ARBA" id="ARBA00022777"/>
    </source>
</evidence>
<keyword evidence="10 23" id="KW-0732">Signal</keyword>
<comment type="catalytic activity">
    <reaction evidence="19">
        <text>L-threonyl-[protein] + ATP = O-phospho-L-threonyl-[protein] + ADP + H(+)</text>
        <dbReference type="Rhea" id="RHEA:46608"/>
        <dbReference type="Rhea" id="RHEA-COMP:11060"/>
        <dbReference type="Rhea" id="RHEA-COMP:11605"/>
        <dbReference type="ChEBI" id="CHEBI:15378"/>
        <dbReference type="ChEBI" id="CHEBI:30013"/>
        <dbReference type="ChEBI" id="CHEBI:30616"/>
        <dbReference type="ChEBI" id="CHEBI:61977"/>
        <dbReference type="ChEBI" id="CHEBI:456216"/>
        <dbReference type="EC" id="2.7.11.1"/>
    </reaction>
</comment>
<dbReference type="FunFam" id="3.80.10.10:FF:000095">
    <property type="entry name" value="LRR receptor-like serine/threonine-protein kinase GSO1"/>
    <property type="match status" value="2"/>
</dbReference>
<dbReference type="SMART" id="SM00220">
    <property type="entry name" value="S_TKc"/>
    <property type="match status" value="1"/>
</dbReference>
<evidence type="ECO:0000256" key="22">
    <source>
        <dbReference type="SAM" id="Phobius"/>
    </source>
</evidence>
<dbReference type="Pfam" id="PF13855">
    <property type="entry name" value="LRR_8"/>
    <property type="match status" value="3"/>
</dbReference>
<keyword evidence="26" id="KW-1185">Reference proteome</keyword>
<keyword evidence="15 22" id="KW-1133">Transmembrane helix</keyword>
<dbReference type="InterPro" id="IPR001611">
    <property type="entry name" value="Leu-rich_rpt"/>
</dbReference>
<dbReference type="InterPro" id="IPR008271">
    <property type="entry name" value="Ser/Thr_kinase_AS"/>
</dbReference>
<dbReference type="InterPro" id="IPR011009">
    <property type="entry name" value="Kinase-like_dom_sf"/>
</dbReference>
<evidence type="ECO:0000256" key="15">
    <source>
        <dbReference type="ARBA" id="ARBA00022989"/>
    </source>
</evidence>
<evidence type="ECO:0000256" key="10">
    <source>
        <dbReference type="ARBA" id="ARBA00022729"/>
    </source>
</evidence>
<evidence type="ECO:0000259" key="24">
    <source>
        <dbReference type="PROSITE" id="PS50011"/>
    </source>
</evidence>
<dbReference type="InterPro" id="IPR051809">
    <property type="entry name" value="Plant_receptor-like_S/T_kinase"/>
</dbReference>
<gene>
    <name evidence="25" type="ORF">C1H46_020736</name>
</gene>
<evidence type="ECO:0000256" key="12">
    <source>
        <dbReference type="ARBA" id="ARBA00022741"/>
    </source>
</evidence>
<keyword evidence="8" id="KW-0808">Transferase</keyword>
<dbReference type="InterPro" id="IPR032675">
    <property type="entry name" value="LRR_dom_sf"/>
</dbReference>
<dbReference type="EMBL" id="VIEB01000361">
    <property type="protein sequence ID" value="TQD93633.1"/>
    <property type="molecule type" value="Genomic_DNA"/>
</dbReference>
<dbReference type="FunFam" id="1.10.510.10:FF:000358">
    <property type="entry name" value="Putative leucine-rich repeat receptor-like serine/threonine-protein kinase"/>
    <property type="match status" value="1"/>
</dbReference>
<keyword evidence="17" id="KW-0675">Receptor</keyword>
<proteinExistence type="inferred from homology"/>
<comment type="caution">
    <text evidence="25">The sequence shown here is derived from an EMBL/GenBank/DDBJ whole genome shotgun (WGS) entry which is preliminary data.</text>
</comment>
<feature type="signal peptide" evidence="23">
    <location>
        <begin position="1"/>
        <end position="30"/>
    </location>
</feature>
<evidence type="ECO:0000256" key="20">
    <source>
        <dbReference type="ARBA" id="ARBA00048679"/>
    </source>
</evidence>
<dbReference type="FunFam" id="3.30.200.20:FF:000661">
    <property type="entry name" value="Serine-threonine protein kinase plant-type"/>
    <property type="match status" value="1"/>
</dbReference>
<dbReference type="GO" id="GO:0004674">
    <property type="term" value="F:protein serine/threonine kinase activity"/>
    <property type="evidence" value="ECO:0007669"/>
    <property type="project" value="UniProtKB-KW"/>
</dbReference>
<accession>A0A540M4F5</accession>
<keyword evidence="13" id="KW-0418">Kinase</keyword>
<dbReference type="SUPFAM" id="SSF56112">
    <property type="entry name" value="Protein kinase-like (PK-like)"/>
    <property type="match status" value="1"/>
</dbReference>
<feature type="binding site" evidence="21">
    <location>
        <position position="863"/>
    </location>
    <ligand>
        <name>ATP</name>
        <dbReference type="ChEBI" id="CHEBI:30616"/>
    </ligand>
</feature>
<evidence type="ECO:0000256" key="19">
    <source>
        <dbReference type="ARBA" id="ARBA00047899"/>
    </source>
</evidence>
<dbReference type="PROSITE" id="PS00107">
    <property type="entry name" value="PROTEIN_KINASE_ATP"/>
    <property type="match status" value="1"/>
</dbReference>
<evidence type="ECO:0000256" key="16">
    <source>
        <dbReference type="ARBA" id="ARBA00023136"/>
    </source>
</evidence>
<feature type="transmembrane region" description="Helical" evidence="22">
    <location>
        <begin position="777"/>
        <end position="798"/>
    </location>
</feature>
<evidence type="ECO:0000256" key="21">
    <source>
        <dbReference type="PROSITE-ProRule" id="PRU10141"/>
    </source>
</evidence>
<evidence type="ECO:0000256" key="14">
    <source>
        <dbReference type="ARBA" id="ARBA00022840"/>
    </source>
</evidence>
<dbReference type="Gene3D" id="1.10.510.10">
    <property type="entry name" value="Transferase(Phosphotransferase) domain 1"/>
    <property type="match status" value="1"/>
</dbReference>
<evidence type="ECO:0000256" key="4">
    <source>
        <dbReference type="ARBA" id="ARBA00022475"/>
    </source>
</evidence>
<evidence type="ECO:0000256" key="1">
    <source>
        <dbReference type="ARBA" id="ARBA00004162"/>
    </source>
</evidence>
<keyword evidence="16 22" id="KW-0472">Membrane</keyword>
<dbReference type="Gene3D" id="3.30.200.20">
    <property type="entry name" value="Phosphorylase Kinase, domain 1"/>
    <property type="match status" value="1"/>
</dbReference>
<dbReference type="Proteomes" id="UP000315295">
    <property type="component" value="Unassembled WGS sequence"/>
</dbReference>
<evidence type="ECO:0000256" key="17">
    <source>
        <dbReference type="ARBA" id="ARBA00023170"/>
    </source>
</evidence>
<keyword evidence="4" id="KW-1003">Cell membrane</keyword>
<name>A0A540M4F5_MALBA</name>
<dbReference type="InterPro" id="IPR013210">
    <property type="entry name" value="LRR_N_plant-typ"/>
</dbReference>
<dbReference type="SMART" id="SM00369">
    <property type="entry name" value="LRR_TYP"/>
    <property type="match status" value="8"/>
</dbReference>
<reference evidence="25 26" key="1">
    <citation type="journal article" date="2019" name="G3 (Bethesda)">
        <title>Sequencing of a Wild Apple (Malus baccata) Genome Unravels the Differences Between Cultivated and Wild Apple Species Regarding Disease Resistance and Cold Tolerance.</title>
        <authorList>
            <person name="Chen X."/>
        </authorList>
    </citation>
    <scope>NUCLEOTIDE SEQUENCE [LARGE SCALE GENOMIC DNA]</scope>
    <source>
        <strain evidence="26">cv. Shandingzi</strain>
        <tissue evidence="25">Leaves</tissue>
    </source>
</reference>
<evidence type="ECO:0000256" key="18">
    <source>
        <dbReference type="ARBA" id="ARBA00023180"/>
    </source>
</evidence>
<keyword evidence="14 21" id="KW-0067">ATP-binding</keyword>
<evidence type="ECO:0000313" key="25">
    <source>
        <dbReference type="EMBL" id="TQD93633.1"/>
    </source>
</evidence>
<dbReference type="GO" id="GO:0005886">
    <property type="term" value="C:plasma membrane"/>
    <property type="evidence" value="ECO:0007669"/>
    <property type="project" value="UniProtKB-SubCell"/>
</dbReference>
<dbReference type="PANTHER" id="PTHR27008">
    <property type="entry name" value="OS04G0122200 PROTEIN"/>
    <property type="match status" value="1"/>
</dbReference>
<dbReference type="SUPFAM" id="SSF52047">
    <property type="entry name" value="RNI-like"/>
    <property type="match status" value="2"/>
</dbReference>
<keyword evidence="5" id="KW-0723">Serine/threonine-protein kinase</keyword>
<sequence>MHCTMENSQSLFLIGLVLLIDYSCFLPSSASFSNDTDQHALLAIKSQLTYPANGVLAGNWTIRTSFCDWIGVSCSKRRQRVTALDLSYMDLHGMISPHVGNLSFLVSLRLQNNSLYGFLPHEIGRLHRLRILALQDNQLQGSVPPTLHHCQKLKVINLRRNMLSGLVPKELGSLPMLQRLYLTANNLSGGIPTSLGNISTLHELFLDQNSLTGSFPSTLLNLSSLVFIYLRSNDNIFGNLPGDLCHYWPNIREISLSRNSFSGPFPGEIDKCKSLVLLSLSYNRLTGSIPEEIGGLQNLETLYLGGNNLTGKIPQTISNMSNLKYFSMELNNIKGSIPSGVGRLPSLVSVFFAGNGLSGVLPPEIFNISTITDIAGRDNALTGSFPSYTGGIWGPNLETLGLSTNQITGNIPSYFSNFSKLTMLDCSYNLLHGPVPMDLGNLKHLNLLVLGANKLTGEPGVLELRFLSSLFSSSSLETLVVSENPLNGIIPDHSGNFSSSSSLRKLYAQLCQIKGRIPKTLSSLLKNLTILALTGNNISGEIPPSIGRFENLQILYLDNNSIEGFIPEELCRIGNLAELLLASNTIGGLIPSCIGNLRHLQKVFLNSNKLNSSIPVNLWNLEGLLFLDLSFNSLSGYLPPDLRMSNVLEMIDLSWNRISGDIPSIMGSFQSINSLNLSNNLFIGSIPHTFGKGLEILDLSCNNLSGPIPKSLEILKFLKYLNLSFNQLSGEIPSAGPFVNFTAQSFLGNKALCGIPGFGVQPCKNLSTRNSKTAHYFLRYAIPALISTLILIAAIFMWRKSRKTSASVPSSEELSMAPGHRMISYHELRCATNDFSESNFLGAGSFGSVYKGSLSDGTTVAVKILNMQMEGASKSFIAECNVWRAIRHRNLVKVITTCSSPEVRALVLQYMSNGSLEEWLYSRKYCLNLFQRVSVLVDVASALEYLHQGQLEPVVHCDLKPSNILLDEDMVAHVGDFGLAKILAGNKDATQTRTLGTLGYVAPEYGSAGKVSTRGDVYSYGIMLFEIIARKRPTDGMFTEELTLRKWINASLPDGILGVVDIGLLSTEEGREMNATKRITLSIMDIGLRCSEEVPEERMDIKDVLRKLIKIKSALEM</sequence>
<evidence type="ECO:0000256" key="5">
    <source>
        <dbReference type="ARBA" id="ARBA00022527"/>
    </source>
</evidence>
<comment type="catalytic activity">
    <reaction evidence="20">
        <text>L-seryl-[protein] + ATP = O-phospho-L-seryl-[protein] + ADP + H(+)</text>
        <dbReference type="Rhea" id="RHEA:17989"/>
        <dbReference type="Rhea" id="RHEA-COMP:9863"/>
        <dbReference type="Rhea" id="RHEA-COMP:11604"/>
        <dbReference type="ChEBI" id="CHEBI:15378"/>
        <dbReference type="ChEBI" id="CHEBI:29999"/>
        <dbReference type="ChEBI" id="CHEBI:30616"/>
        <dbReference type="ChEBI" id="CHEBI:83421"/>
        <dbReference type="ChEBI" id="CHEBI:456216"/>
        <dbReference type="EC" id="2.7.11.1"/>
    </reaction>
</comment>
<evidence type="ECO:0000313" key="26">
    <source>
        <dbReference type="Proteomes" id="UP000315295"/>
    </source>
</evidence>
<dbReference type="Pfam" id="PF08263">
    <property type="entry name" value="LRRNT_2"/>
    <property type="match status" value="1"/>
</dbReference>
<evidence type="ECO:0000256" key="7">
    <source>
        <dbReference type="ARBA" id="ARBA00022614"/>
    </source>
</evidence>
<feature type="chain" id="PRO_5022088294" description="non-specific serine/threonine protein kinase" evidence="23">
    <location>
        <begin position="31"/>
        <end position="1117"/>
    </location>
</feature>
<dbReference type="Pfam" id="PF00069">
    <property type="entry name" value="Pkinase"/>
    <property type="match status" value="1"/>
</dbReference>
<protein>
    <recommendedName>
        <fullName evidence="3">non-specific serine/threonine protein kinase</fullName>
        <ecNumber evidence="3">2.7.11.1</ecNumber>
    </recommendedName>
</protein>
<comment type="subcellular location">
    <subcellularLocation>
        <location evidence="1">Cell membrane</location>
        <topology evidence="1">Single-pass membrane protein</topology>
    </subcellularLocation>
</comment>
<evidence type="ECO:0000256" key="3">
    <source>
        <dbReference type="ARBA" id="ARBA00012513"/>
    </source>
</evidence>
<keyword evidence="6" id="KW-0597">Phosphoprotein</keyword>
<dbReference type="PROSITE" id="PS00108">
    <property type="entry name" value="PROTEIN_KINASE_ST"/>
    <property type="match status" value="1"/>
</dbReference>
<feature type="domain" description="Protein kinase" evidence="24">
    <location>
        <begin position="835"/>
        <end position="1115"/>
    </location>
</feature>
<evidence type="ECO:0000256" key="8">
    <source>
        <dbReference type="ARBA" id="ARBA00022679"/>
    </source>
</evidence>
<dbReference type="STRING" id="106549.A0A540M4F5"/>
<dbReference type="PROSITE" id="PS50011">
    <property type="entry name" value="PROTEIN_KINASE_DOM"/>
    <property type="match status" value="1"/>
</dbReference>
<dbReference type="InterPro" id="IPR000719">
    <property type="entry name" value="Prot_kinase_dom"/>
</dbReference>
<dbReference type="Gene3D" id="3.80.10.10">
    <property type="entry name" value="Ribonuclease Inhibitor"/>
    <property type="match status" value="4"/>
</dbReference>
<keyword evidence="9 22" id="KW-0812">Transmembrane</keyword>
<keyword evidence="11" id="KW-0677">Repeat</keyword>
<comment type="similarity">
    <text evidence="2">Belongs to the protein kinase superfamily. Ser/Thr protein kinase family.</text>
</comment>
<keyword evidence="7" id="KW-0433">Leucine-rich repeat</keyword>
<evidence type="ECO:0000256" key="9">
    <source>
        <dbReference type="ARBA" id="ARBA00022692"/>
    </source>
</evidence>
<evidence type="ECO:0000256" key="23">
    <source>
        <dbReference type="SAM" id="SignalP"/>
    </source>
</evidence>
<keyword evidence="18" id="KW-0325">Glycoprotein</keyword>
<evidence type="ECO:0000256" key="6">
    <source>
        <dbReference type="ARBA" id="ARBA00022553"/>
    </source>
</evidence>
<dbReference type="EC" id="2.7.11.1" evidence="3"/>
<dbReference type="InterPro" id="IPR003591">
    <property type="entry name" value="Leu-rich_rpt_typical-subtyp"/>
</dbReference>
<evidence type="ECO:0000256" key="2">
    <source>
        <dbReference type="ARBA" id="ARBA00008684"/>
    </source>
</evidence>
<evidence type="ECO:0000256" key="11">
    <source>
        <dbReference type="ARBA" id="ARBA00022737"/>
    </source>
</evidence>
<dbReference type="PANTHER" id="PTHR27008:SF497">
    <property type="entry name" value="OS11G0695000 PROTEIN"/>
    <property type="match status" value="1"/>
</dbReference>
<dbReference type="GO" id="GO:0005524">
    <property type="term" value="F:ATP binding"/>
    <property type="evidence" value="ECO:0007669"/>
    <property type="project" value="UniProtKB-UniRule"/>
</dbReference>
<dbReference type="InterPro" id="IPR017441">
    <property type="entry name" value="Protein_kinase_ATP_BS"/>
</dbReference>
<organism evidence="25 26">
    <name type="scientific">Malus baccata</name>
    <name type="common">Siberian crab apple</name>
    <name type="synonym">Pyrus baccata</name>
    <dbReference type="NCBI Taxonomy" id="106549"/>
    <lineage>
        <taxon>Eukaryota</taxon>
        <taxon>Viridiplantae</taxon>
        <taxon>Streptophyta</taxon>
        <taxon>Embryophyta</taxon>
        <taxon>Tracheophyta</taxon>
        <taxon>Spermatophyta</taxon>
        <taxon>Magnoliopsida</taxon>
        <taxon>eudicotyledons</taxon>
        <taxon>Gunneridae</taxon>
        <taxon>Pentapetalae</taxon>
        <taxon>rosids</taxon>
        <taxon>fabids</taxon>
        <taxon>Rosales</taxon>
        <taxon>Rosaceae</taxon>
        <taxon>Amygdaloideae</taxon>
        <taxon>Maleae</taxon>
        <taxon>Malus</taxon>
    </lineage>
</organism>
<dbReference type="AlphaFoldDB" id="A0A540M4F5"/>
<dbReference type="Pfam" id="PF00560">
    <property type="entry name" value="LRR_1"/>
    <property type="match status" value="6"/>
</dbReference>
<keyword evidence="12 21" id="KW-0547">Nucleotide-binding</keyword>